<feature type="domain" description="Microcin J25-processing protein McjB C-terminal" evidence="1">
    <location>
        <begin position="48"/>
        <end position="127"/>
    </location>
</feature>
<name>A0A6M0SIS6_9CYAN</name>
<dbReference type="InterPro" id="IPR053521">
    <property type="entry name" value="McjB-like"/>
</dbReference>
<sequence>MATQFMLLEATVLLALSRCAVLVLPLRLLGSCLGHLNCETPKVCTGSHQLIAQQIATAITMVSPYTPWRSNCLAQAISGKLMLRMRGIFSTLYLGLSNEGAQLAAHAWLRVGEQMVTGGEIATQYQVVAFYGK</sequence>
<dbReference type="Pfam" id="PF13471">
    <property type="entry name" value="Transglut_core3"/>
    <property type="match status" value="1"/>
</dbReference>
<evidence type="ECO:0000313" key="3">
    <source>
        <dbReference type="Proteomes" id="UP000473574"/>
    </source>
</evidence>
<dbReference type="EMBL" id="QZCE01000002">
    <property type="protein sequence ID" value="NEZ67472.1"/>
    <property type="molecule type" value="Genomic_DNA"/>
</dbReference>
<protein>
    <submittedName>
        <fullName evidence="2">Lasso peptide biosynthesis B2 protein</fullName>
    </submittedName>
</protein>
<gene>
    <name evidence="2" type="ORF">D0962_32735</name>
</gene>
<evidence type="ECO:0000259" key="1">
    <source>
        <dbReference type="Pfam" id="PF13471"/>
    </source>
</evidence>
<dbReference type="RefSeq" id="WP_163670593.1">
    <property type="nucleotide sequence ID" value="NZ_QZCE01000002.1"/>
</dbReference>
<proteinExistence type="predicted"/>
<organism evidence="2 3">
    <name type="scientific">Adonisia turfae CCMR0082</name>
    <dbReference type="NCBI Taxonomy" id="2304604"/>
    <lineage>
        <taxon>Bacteria</taxon>
        <taxon>Bacillati</taxon>
        <taxon>Cyanobacteriota</taxon>
        <taxon>Adonisia</taxon>
        <taxon>Adonisia turfae</taxon>
    </lineage>
</organism>
<dbReference type="AlphaFoldDB" id="A0A6M0SIS6"/>
<comment type="caution">
    <text evidence="2">The sequence shown here is derived from an EMBL/GenBank/DDBJ whole genome shotgun (WGS) entry which is preliminary data.</text>
</comment>
<dbReference type="InterPro" id="IPR032708">
    <property type="entry name" value="McjB_C"/>
</dbReference>
<evidence type="ECO:0000313" key="2">
    <source>
        <dbReference type="EMBL" id="NEZ67472.1"/>
    </source>
</evidence>
<accession>A0A6M0SIS6</accession>
<reference evidence="2 3" key="1">
    <citation type="journal article" date="2020" name="Microb. Ecol.">
        <title>Ecogenomics of the Marine Benthic Filamentous Cyanobacterium Adonisia.</title>
        <authorList>
            <person name="Walter J.M."/>
            <person name="Coutinho F.H."/>
            <person name="Leomil L."/>
            <person name="Hargreaves P.I."/>
            <person name="Campeao M.E."/>
            <person name="Vieira V.V."/>
            <person name="Silva B.S."/>
            <person name="Fistarol G.O."/>
            <person name="Salomon P.S."/>
            <person name="Sawabe T."/>
            <person name="Mino S."/>
            <person name="Hosokawa M."/>
            <person name="Miyashita H."/>
            <person name="Maruyama F."/>
            <person name="van Verk M.C."/>
            <person name="Dutilh B.E."/>
            <person name="Thompson C.C."/>
            <person name="Thompson F.L."/>
        </authorList>
    </citation>
    <scope>NUCLEOTIDE SEQUENCE [LARGE SCALE GENOMIC DNA]</scope>
    <source>
        <strain evidence="2 3">CCMR0082</strain>
    </source>
</reference>
<dbReference type="NCBIfam" id="NF033537">
    <property type="entry name" value="lasso_biosyn_B2"/>
    <property type="match status" value="1"/>
</dbReference>
<dbReference type="Proteomes" id="UP000473574">
    <property type="component" value="Unassembled WGS sequence"/>
</dbReference>